<evidence type="ECO:0000256" key="1">
    <source>
        <dbReference type="ARBA" id="ARBA00022614"/>
    </source>
</evidence>
<dbReference type="PANTHER" id="PTHR24373">
    <property type="entry name" value="SLIT RELATED LEUCINE-RICH REPEAT NEURONAL PROTEIN"/>
    <property type="match status" value="1"/>
</dbReference>
<accession>A0A6P4Z9I9</accession>
<dbReference type="RefSeq" id="XP_019630604.1">
    <property type="nucleotide sequence ID" value="XM_019775045.1"/>
</dbReference>
<keyword evidence="2" id="KW-0732">Signal</keyword>
<dbReference type="GO" id="GO:0005615">
    <property type="term" value="C:extracellular space"/>
    <property type="evidence" value="ECO:0007669"/>
    <property type="project" value="TreeGrafter"/>
</dbReference>
<dbReference type="InterPro" id="IPR001611">
    <property type="entry name" value="Leu-rich_rpt"/>
</dbReference>
<proteinExistence type="predicted"/>
<sequence length="267" mass="30350">MGRLDLTYNRLVHVKRSWFAVLTSFLVSLALSSNQITRMEPRCFTGLWNLHYLYLNDNLLRNVDPDWFTGLNKLNELNLELNCIEVIDAGTFEHLTQLYRLTLAGNSLSHLDGGTFWGLNSLIVLGKIGARSAHDLEWSLALGNSDDFYKGQDVSVKIDQCRQAWGAAGLTVALYGWLNLRLVSFWEENEEKETLAIVFDQTIDCVARTTGCVTRTTDYVVRTTNNVLRTTDHVVMATDPVLRTADDDRTTDRIDIDDIFTGQYYPE</sequence>
<evidence type="ECO:0000313" key="5">
    <source>
        <dbReference type="RefSeq" id="XP_019630604.1"/>
    </source>
</evidence>
<dbReference type="InterPro" id="IPR003591">
    <property type="entry name" value="Leu-rich_rpt_typical-subtyp"/>
</dbReference>
<evidence type="ECO:0000256" key="3">
    <source>
        <dbReference type="ARBA" id="ARBA00022737"/>
    </source>
</evidence>
<dbReference type="AlphaFoldDB" id="A0A6P4Z9I9"/>
<dbReference type="GeneID" id="109474703"/>
<dbReference type="Pfam" id="PF13855">
    <property type="entry name" value="LRR_8"/>
    <property type="match status" value="1"/>
</dbReference>
<organism evidence="4 5">
    <name type="scientific">Branchiostoma belcheri</name>
    <name type="common">Amphioxus</name>
    <dbReference type="NCBI Taxonomy" id="7741"/>
    <lineage>
        <taxon>Eukaryota</taxon>
        <taxon>Metazoa</taxon>
        <taxon>Chordata</taxon>
        <taxon>Cephalochordata</taxon>
        <taxon>Leptocardii</taxon>
        <taxon>Amphioxiformes</taxon>
        <taxon>Branchiostomatidae</taxon>
        <taxon>Branchiostoma</taxon>
    </lineage>
</organism>
<keyword evidence="3" id="KW-0677">Repeat</keyword>
<dbReference type="KEGG" id="bbel:109474703"/>
<dbReference type="InterPro" id="IPR050328">
    <property type="entry name" value="Dev_Immune_Receptor"/>
</dbReference>
<dbReference type="SUPFAM" id="SSF52058">
    <property type="entry name" value="L domain-like"/>
    <property type="match status" value="1"/>
</dbReference>
<keyword evidence="1" id="KW-0433">Leucine-rich repeat</keyword>
<dbReference type="InterPro" id="IPR032675">
    <property type="entry name" value="LRR_dom_sf"/>
</dbReference>
<dbReference type="PANTHER" id="PTHR24373:SF370">
    <property type="entry name" value="FISH-LIPS, ISOFORM E"/>
    <property type="match status" value="1"/>
</dbReference>
<evidence type="ECO:0000256" key="2">
    <source>
        <dbReference type="ARBA" id="ARBA00022729"/>
    </source>
</evidence>
<protein>
    <submittedName>
        <fullName evidence="5">Uncharacterized protein LOC109474703</fullName>
    </submittedName>
</protein>
<gene>
    <name evidence="5" type="primary">LOC109474703</name>
</gene>
<dbReference type="GO" id="GO:0031012">
    <property type="term" value="C:extracellular matrix"/>
    <property type="evidence" value="ECO:0007669"/>
    <property type="project" value="TreeGrafter"/>
</dbReference>
<keyword evidence="4" id="KW-1185">Reference proteome</keyword>
<name>A0A6P4Z9I9_BRABE</name>
<dbReference type="SMART" id="SM00369">
    <property type="entry name" value="LRR_TYP"/>
    <property type="match status" value="4"/>
</dbReference>
<dbReference type="Gene3D" id="3.80.10.10">
    <property type="entry name" value="Ribonuclease Inhibitor"/>
    <property type="match status" value="1"/>
</dbReference>
<dbReference type="Proteomes" id="UP000515135">
    <property type="component" value="Unplaced"/>
</dbReference>
<reference evidence="5" key="1">
    <citation type="submission" date="2025-08" db="UniProtKB">
        <authorList>
            <consortium name="RefSeq"/>
        </authorList>
    </citation>
    <scope>IDENTIFICATION</scope>
    <source>
        <tissue evidence="5">Gonad</tissue>
    </source>
</reference>
<evidence type="ECO:0000313" key="4">
    <source>
        <dbReference type="Proteomes" id="UP000515135"/>
    </source>
</evidence>